<dbReference type="Pfam" id="PF00076">
    <property type="entry name" value="RRM_1"/>
    <property type="match status" value="1"/>
</dbReference>
<dbReference type="PANTHER" id="PTHR48025:SF1">
    <property type="entry name" value="RRM DOMAIN-CONTAINING PROTEIN"/>
    <property type="match status" value="1"/>
</dbReference>
<dbReference type="EMBL" id="BLBS01000010">
    <property type="protein sequence ID" value="GET86245.1"/>
    <property type="molecule type" value="Genomic_DNA"/>
</dbReference>
<dbReference type="FunFam" id="3.30.70.330:FF:000383">
    <property type="entry name" value="Sex lethal, isoform D"/>
    <property type="match status" value="1"/>
</dbReference>
<dbReference type="Gene3D" id="3.30.70.330">
    <property type="match status" value="1"/>
</dbReference>
<dbReference type="GO" id="GO:0003729">
    <property type="term" value="F:mRNA binding"/>
    <property type="evidence" value="ECO:0007669"/>
    <property type="project" value="TreeGrafter"/>
</dbReference>
<dbReference type="GO" id="GO:0009967">
    <property type="term" value="P:positive regulation of signal transduction"/>
    <property type="evidence" value="ECO:0007669"/>
    <property type="project" value="UniProtKB-ARBA"/>
</dbReference>
<dbReference type="GO" id="GO:0005634">
    <property type="term" value="C:nucleus"/>
    <property type="evidence" value="ECO:0007669"/>
    <property type="project" value="TreeGrafter"/>
</dbReference>
<accession>A0A640KAW8</accession>
<dbReference type="Proteomes" id="UP000419144">
    <property type="component" value="Unassembled WGS sequence"/>
</dbReference>
<keyword evidence="2 3" id="KW-0694">RNA-binding</keyword>
<dbReference type="InterPro" id="IPR012677">
    <property type="entry name" value="Nucleotide-bd_a/b_plait_sf"/>
</dbReference>
<evidence type="ECO:0000256" key="2">
    <source>
        <dbReference type="ARBA" id="ARBA00022884"/>
    </source>
</evidence>
<organism evidence="5 6">
    <name type="scientific">Leishmania tarentolae</name>
    <name type="common">Sauroleishmania tarentolae</name>
    <dbReference type="NCBI Taxonomy" id="5689"/>
    <lineage>
        <taxon>Eukaryota</taxon>
        <taxon>Discoba</taxon>
        <taxon>Euglenozoa</taxon>
        <taxon>Kinetoplastea</taxon>
        <taxon>Metakinetoplastina</taxon>
        <taxon>Trypanosomatida</taxon>
        <taxon>Trypanosomatidae</taxon>
        <taxon>Leishmaniinae</taxon>
        <taxon>Leishmania</taxon>
        <taxon>lizard Leishmania</taxon>
    </lineage>
</organism>
<dbReference type="SUPFAM" id="SSF54928">
    <property type="entry name" value="RNA-binding domain, RBD"/>
    <property type="match status" value="1"/>
</dbReference>
<keyword evidence="6" id="KW-1185">Reference proteome</keyword>
<dbReference type="PANTHER" id="PTHR48025">
    <property type="entry name" value="OS02G0815200 PROTEIN"/>
    <property type="match status" value="1"/>
</dbReference>
<dbReference type="PROSITE" id="PS50102">
    <property type="entry name" value="RRM"/>
    <property type="match status" value="1"/>
</dbReference>
<comment type="caution">
    <text evidence="5">The sequence shown here is derived from an EMBL/GenBank/DDBJ whole genome shotgun (WGS) entry which is preliminary data.</text>
</comment>
<gene>
    <name evidence="5" type="ORF">LtaPh_0900800</name>
</gene>
<dbReference type="InterPro" id="IPR035979">
    <property type="entry name" value="RBD_domain_sf"/>
</dbReference>
<name>A0A640KAW8_LEITA</name>
<dbReference type="AlphaFoldDB" id="A0A640KAW8"/>
<dbReference type="OrthoDB" id="439808at2759"/>
<evidence type="ECO:0000259" key="4">
    <source>
        <dbReference type="PROSITE" id="PS50102"/>
    </source>
</evidence>
<dbReference type="InterPro" id="IPR000504">
    <property type="entry name" value="RRM_dom"/>
</dbReference>
<protein>
    <submittedName>
        <fullName evidence="5">RNA-binding protein 5, putative</fullName>
    </submittedName>
</protein>
<evidence type="ECO:0000256" key="3">
    <source>
        <dbReference type="PROSITE-ProRule" id="PRU00176"/>
    </source>
</evidence>
<dbReference type="SMART" id="SM00360">
    <property type="entry name" value="RRM"/>
    <property type="match status" value="1"/>
</dbReference>
<dbReference type="GO" id="GO:0005737">
    <property type="term" value="C:cytoplasm"/>
    <property type="evidence" value="ECO:0007669"/>
    <property type="project" value="UniProtKB-ARBA"/>
</dbReference>
<proteinExistence type="predicted"/>
<evidence type="ECO:0000256" key="1">
    <source>
        <dbReference type="ARBA" id="ARBA00022737"/>
    </source>
</evidence>
<reference evidence="5" key="1">
    <citation type="submission" date="2019-11" db="EMBL/GenBank/DDBJ databases">
        <title>Leishmania tarentolae CDS.</title>
        <authorList>
            <person name="Goto Y."/>
            <person name="Yamagishi J."/>
        </authorList>
    </citation>
    <scope>NUCLEOTIDE SEQUENCE [LARGE SCALE GENOMIC DNA]</scope>
    <source>
        <strain evidence="5">Parrot Tar II</strain>
    </source>
</reference>
<dbReference type="VEuPathDB" id="TriTrypDB:LtaPh_0900800"/>
<feature type="domain" description="RRM" evidence="4">
    <location>
        <begin position="72"/>
        <end position="150"/>
    </location>
</feature>
<keyword evidence="1" id="KW-0677">Repeat</keyword>
<evidence type="ECO:0000313" key="6">
    <source>
        <dbReference type="Proteomes" id="UP000419144"/>
    </source>
</evidence>
<sequence length="194" mass="22088">MRVHIPHLHVRLKMTDNLKLQASEPISSFLSRWLSFVSLLCALSFSNQKADTRNKKKPLRAPAMSYPSPFTRNVYIASLPEDYSEKDLLDLFSPFGRVISCTVKYDKETGLCKGYGFVLFENEQDALNAVIALQGHCIRNTRVQVRLARPEASAKKMYPVMMQQQLMSACMPYQPVYVMYVSSPMYNPVPLVQG</sequence>
<dbReference type="GO" id="GO:0010629">
    <property type="term" value="P:negative regulation of gene expression"/>
    <property type="evidence" value="ECO:0007669"/>
    <property type="project" value="UniProtKB-ARBA"/>
</dbReference>
<evidence type="ECO:0000313" key="5">
    <source>
        <dbReference type="EMBL" id="GET86245.1"/>
    </source>
</evidence>
<dbReference type="InterPro" id="IPR050502">
    <property type="entry name" value="Euk_RNA-bind_prot"/>
</dbReference>